<sequence>MIVNQVDQPLGFLSAEFINRDLHVWELSVGLENQRRGLGRALMEHAIAEAGKRRVDALTLTTFRDVPWNAPFYQRLGFHILENDQLDARLRATLEGEVAHGFLADTRCAMHLALNAPSIGAESTHP</sequence>
<evidence type="ECO:0000256" key="1">
    <source>
        <dbReference type="ARBA" id="ARBA00022679"/>
    </source>
</evidence>
<comment type="caution">
    <text evidence="4">The sequence shown here is derived from an EMBL/GenBank/DDBJ whole genome shotgun (WGS) entry which is preliminary data.</text>
</comment>
<gene>
    <name evidence="4" type="ORF">GCM10010136_05450</name>
</gene>
<reference evidence="4" key="1">
    <citation type="journal article" date="2014" name="Int. J. Syst. Evol. Microbiol.">
        <title>Complete genome sequence of Corynebacterium casei LMG S-19264T (=DSM 44701T), isolated from a smear-ripened cheese.</title>
        <authorList>
            <consortium name="US DOE Joint Genome Institute (JGI-PGF)"/>
            <person name="Walter F."/>
            <person name="Albersmeier A."/>
            <person name="Kalinowski J."/>
            <person name="Ruckert C."/>
        </authorList>
    </citation>
    <scope>NUCLEOTIDE SEQUENCE</scope>
    <source>
        <strain evidence="4">KCTC 42097</strain>
    </source>
</reference>
<dbReference type="PANTHER" id="PTHR43800">
    <property type="entry name" value="PEPTIDYL-LYSINE N-ACETYLTRANSFERASE YJAB"/>
    <property type="match status" value="1"/>
</dbReference>
<dbReference type="Gene3D" id="3.40.630.30">
    <property type="match status" value="1"/>
</dbReference>
<protein>
    <recommendedName>
        <fullName evidence="3">N-acetyltransferase domain-containing protein</fullName>
    </recommendedName>
</protein>
<dbReference type="PROSITE" id="PS51186">
    <property type="entry name" value="GNAT"/>
    <property type="match status" value="1"/>
</dbReference>
<evidence type="ECO:0000259" key="3">
    <source>
        <dbReference type="PROSITE" id="PS51186"/>
    </source>
</evidence>
<dbReference type="InterPro" id="IPR016181">
    <property type="entry name" value="Acyl_CoA_acyltransferase"/>
</dbReference>
<dbReference type="Pfam" id="PF13508">
    <property type="entry name" value="Acetyltransf_7"/>
    <property type="match status" value="1"/>
</dbReference>
<evidence type="ECO:0000256" key="2">
    <source>
        <dbReference type="ARBA" id="ARBA00023315"/>
    </source>
</evidence>
<dbReference type="GO" id="GO:0016747">
    <property type="term" value="F:acyltransferase activity, transferring groups other than amino-acyl groups"/>
    <property type="evidence" value="ECO:0007669"/>
    <property type="project" value="InterPro"/>
</dbReference>
<dbReference type="PANTHER" id="PTHR43800:SF1">
    <property type="entry name" value="PEPTIDYL-LYSINE N-ACETYLTRANSFERASE YJAB"/>
    <property type="match status" value="1"/>
</dbReference>
<dbReference type="CDD" id="cd04301">
    <property type="entry name" value="NAT_SF"/>
    <property type="match status" value="1"/>
</dbReference>
<organism evidence="4 5">
    <name type="scientific">Limoniibacter endophyticus</name>
    <dbReference type="NCBI Taxonomy" id="1565040"/>
    <lineage>
        <taxon>Bacteria</taxon>
        <taxon>Pseudomonadati</taxon>
        <taxon>Pseudomonadota</taxon>
        <taxon>Alphaproteobacteria</taxon>
        <taxon>Hyphomicrobiales</taxon>
        <taxon>Bartonellaceae</taxon>
        <taxon>Limoniibacter</taxon>
    </lineage>
</organism>
<dbReference type="EMBL" id="BMZO01000002">
    <property type="protein sequence ID" value="GHC63845.1"/>
    <property type="molecule type" value="Genomic_DNA"/>
</dbReference>
<dbReference type="Proteomes" id="UP000641137">
    <property type="component" value="Unassembled WGS sequence"/>
</dbReference>
<dbReference type="InterPro" id="IPR000182">
    <property type="entry name" value="GNAT_dom"/>
</dbReference>
<reference evidence="4" key="2">
    <citation type="submission" date="2020-09" db="EMBL/GenBank/DDBJ databases">
        <authorList>
            <person name="Sun Q."/>
            <person name="Kim S."/>
        </authorList>
    </citation>
    <scope>NUCLEOTIDE SEQUENCE</scope>
    <source>
        <strain evidence="4">KCTC 42097</strain>
    </source>
</reference>
<keyword evidence="2" id="KW-0012">Acyltransferase</keyword>
<proteinExistence type="predicted"/>
<dbReference type="SUPFAM" id="SSF55729">
    <property type="entry name" value="Acyl-CoA N-acyltransferases (Nat)"/>
    <property type="match status" value="1"/>
</dbReference>
<feature type="domain" description="N-acetyltransferase" evidence="3">
    <location>
        <begin position="1"/>
        <end position="95"/>
    </location>
</feature>
<dbReference type="AlphaFoldDB" id="A0A8J3DG88"/>
<evidence type="ECO:0000313" key="5">
    <source>
        <dbReference type="Proteomes" id="UP000641137"/>
    </source>
</evidence>
<name>A0A8J3DG88_9HYPH</name>
<evidence type="ECO:0000313" key="4">
    <source>
        <dbReference type="EMBL" id="GHC63845.1"/>
    </source>
</evidence>
<accession>A0A8J3DG88</accession>
<keyword evidence="1" id="KW-0808">Transferase</keyword>
<keyword evidence="5" id="KW-1185">Reference proteome</keyword>